<feature type="domain" description="Guanylate kinase-like" evidence="6">
    <location>
        <begin position="8"/>
        <end position="186"/>
    </location>
</feature>
<dbReference type="InterPro" id="IPR027417">
    <property type="entry name" value="P-loop_NTPase"/>
</dbReference>
<keyword evidence="3" id="KW-0808">Transferase</keyword>
<comment type="similarity">
    <text evidence="2">Belongs to the guanylate kinase family.</text>
</comment>
<dbReference type="Gene3D" id="3.40.50.300">
    <property type="entry name" value="P-loop containing nucleotide triphosphate hydrolases"/>
    <property type="match status" value="1"/>
</dbReference>
<comment type="catalytic activity">
    <reaction evidence="5">
        <text>GMP + ATP = GDP + ADP</text>
        <dbReference type="Rhea" id="RHEA:20780"/>
        <dbReference type="ChEBI" id="CHEBI:30616"/>
        <dbReference type="ChEBI" id="CHEBI:58115"/>
        <dbReference type="ChEBI" id="CHEBI:58189"/>
        <dbReference type="ChEBI" id="CHEBI:456216"/>
        <dbReference type="EC" id="2.7.4.8"/>
    </reaction>
</comment>
<evidence type="ECO:0000256" key="5">
    <source>
        <dbReference type="ARBA" id="ARBA00048594"/>
    </source>
</evidence>
<reference evidence="7" key="1">
    <citation type="journal article" date="2015" name="BMC Genomics">
        <title>Comparative genomics of Fructobacillus spp. and Leuconostoc spp. reveals niche-specific evolution of Fructobacillus spp.</title>
        <authorList>
            <person name="Endo A."/>
            <person name="Tanizawa Y."/>
            <person name="Tanaka N."/>
            <person name="Maeno S."/>
            <person name="Kumar H."/>
            <person name="Shiwa Y."/>
            <person name="Okada S."/>
            <person name="Yoshikawa H."/>
            <person name="Dicks L."/>
            <person name="Nakagawa J."/>
            <person name="Arita M."/>
        </authorList>
    </citation>
    <scope>NUCLEOTIDE SEQUENCE [LARGE SCALE GENOMIC DNA]</scope>
    <source>
        <strain evidence="7">F214-1</strain>
    </source>
</reference>
<gene>
    <name evidence="7" type="primary">gmk2</name>
    <name evidence="7" type="ORF">FTRO_0040010</name>
</gene>
<evidence type="ECO:0000256" key="1">
    <source>
        <dbReference type="ARBA" id="ARBA00003531"/>
    </source>
</evidence>
<dbReference type="SUPFAM" id="SSF52540">
    <property type="entry name" value="P-loop containing nucleoside triphosphate hydrolases"/>
    <property type="match status" value="1"/>
</dbReference>
<dbReference type="InterPro" id="IPR008145">
    <property type="entry name" value="GK/Ca_channel_bsu"/>
</dbReference>
<dbReference type="RefSeq" id="WP_059393700.1">
    <property type="nucleotide sequence ID" value="NZ_DF968081.1"/>
</dbReference>
<comment type="function">
    <text evidence="1">Essential for recycling GMP and indirectly, cGMP.</text>
</comment>
<dbReference type="InterPro" id="IPR008144">
    <property type="entry name" value="Guanylate_kin-like_dom"/>
</dbReference>
<dbReference type="STRING" id="709323.GCA_001047135_00811"/>
<dbReference type="Proteomes" id="UP000064514">
    <property type="component" value="Unassembled WGS sequence"/>
</dbReference>
<accession>A0A3F3H131</accession>
<dbReference type="SMART" id="SM00072">
    <property type="entry name" value="GuKc"/>
    <property type="match status" value="1"/>
</dbReference>
<dbReference type="PROSITE" id="PS50052">
    <property type="entry name" value="GUANYLATE_KINASE_2"/>
    <property type="match status" value="1"/>
</dbReference>
<dbReference type="PANTHER" id="PTHR23117:SF13">
    <property type="entry name" value="GUANYLATE KINASE"/>
    <property type="match status" value="1"/>
</dbReference>
<dbReference type="Pfam" id="PF00625">
    <property type="entry name" value="Guanylate_kin"/>
    <property type="match status" value="1"/>
</dbReference>
<dbReference type="PANTHER" id="PTHR23117">
    <property type="entry name" value="GUANYLATE KINASE-RELATED"/>
    <property type="match status" value="1"/>
</dbReference>
<evidence type="ECO:0000259" key="6">
    <source>
        <dbReference type="PROSITE" id="PS50052"/>
    </source>
</evidence>
<evidence type="ECO:0000256" key="3">
    <source>
        <dbReference type="ARBA" id="ARBA00022679"/>
    </source>
</evidence>
<dbReference type="GO" id="GO:0005829">
    <property type="term" value="C:cytosol"/>
    <property type="evidence" value="ECO:0007669"/>
    <property type="project" value="TreeGrafter"/>
</dbReference>
<dbReference type="GO" id="GO:0004385">
    <property type="term" value="F:GMP kinase activity"/>
    <property type="evidence" value="ECO:0007669"/>
    <property type="project" value="UniProtKB-EC"/>
</dbReference>
<evidence type="ECO:0000256" key="4">
    <source>
        <dbReference type="ARBA" id="ARBA00022777"/>
    </source>
</evidence>
<evidence type="ECO:0000256" key="2">
    <source>
        <dbReference type="ARBA" id="ARBA00005790"/>
    </source>
</evidence>
<protein>
    <submittedName>
        <fullName evidence="7">Guanylate kinase</fullName>
    </submittedName>
</protein>
<sequence>MGDEKAMNRVIVLTGPAGAGKTSIATYLKEKWQVPQVITHTTRPKRAGEVDGVDYYFETKDSFLLNHYLESVRYSQANYGSSKEGLEKAWQKSNLASIVLDTKGAETYQEILGDQAWTWYVTIKDVVKLENRLIARGDAKDRVQARLSAPEFQRDLNLPDKLQGHAEIIINDDWQQTCHQVDQLLER</sequence>
<dbReference type="AlphaFoldDB" id="A0A3F3H131"/>
<name>A0A3F3H131_9LACO</name>
<organism evidence="7">
    <name type="scientific">Fructobacillus tropaeoli</name>
    <dbReference type="NCBI Taxonomy" id="709323"/>
    <lineage>
        <taxon>Bacteria</taxon>
        <taxon>Bacillati</taxon>
        <taxon>Bacillota</taxon>
        <taxon>Bacilli</taxon>
        <taxon>Lactobacillales</taxon>
        <taxon>Lactobacillaceae</taxon>
        <taxon>Fructobacillus</taxon>
    </lineage>
</organism>
<keyword evidence="4 7" id="KW-0418">Kinase</keyword>
<proteinExistence type="inferred from homology"/>
<evidence type="ECO:0000313" key="7">
    <source>
        <dbReference type="EMBL" id="GAP04266.1"/>
    </source>
</evidence>
<dbReference type="EMBL" id="DF968081">
    <property type="protein sequence ID" value="GAP04266.1"/>
    <property type="molecule type" value="Genomic_DNA"/>
</dbReference>